<dbReference type="EMBL" id="JACCFL010000001">
    <property type="protein sequence ID" value="NYJ24479.1"/>
    <property type="molecule type" value="Genomic_DNA"/>
</dbReference>
<dbReference type="Pfam" id="PF20239">
    <property type="entry name" value="DUF6596"/>
    <property type="match status" value="1"/>
</dbReference>
<dbReference type="PANTHER" id="PTHR47756">
    <property type="entry name" value="BLL6612 PROTEIN-RELATED"/>
    <property type="match status" value="1"/>
</dbReference>
<dbReference type="GO" id="GO:0006352">
    <property type="term" value="P:DNA-templated transcription initiation"/>
    <property type="evidence" value="ECO:0007669"/>
    <property type="project" value="InterPro"/>
</dbReference>
<dbReference type="SUPFAM" id="SSF88659">
    <property type="entry name" value="Sigma3 and sigma4 domains of RNA polymerase sigma factors"/>
    <property type="match status" value="1"/>
</dbReference>
<evidence type="ECO:0000259" key="7">
    <source>
        <dbReference type="Pfam" id="PF20239"/>
    </source>
</evidence>
<keyword evidence="2" id="KW-0805">Transcription regulation</keyword>
<dbReference type="InterPro" id="IPR013324">
    <property type="entry name" value="RNA_pol_sigma_r3/r4-like"/>
</dbReference>
<dbReference type="NCBIfam" id="TIGR02937">
    <property type="entry name" value="sigma70-ECF"/>
    <property type="match status" value="1"/>
</dbReference>
<dbReference type="InterPro" id="IPR036388">
    <property type="entry name" value="WH-like_DNA-bd_sf"/>
</dbReference>
<dbReference type="InterPro" id="IPR013325">
    <property type="entry name" value="RNA_pol_sigma_r2"/>
</dbReference>
<dbReference type="RefSeq" id="WP_179606632.1">
    <property type="nucleotide sequence ID" value="NZ_BAABEH010000001.1"/>
</dbReference>
<comment type="similarity">
    <text evidence="1">Belongs to the sigma-70 factor family. ECF subfamily.</text>
</comment>
<feature type="domain" description="RNA polymerase sigma factor 70 region 4 type 2" evidence="6">
    <location>
        <begin position="122"/>
        <end position="172"/>
    </location>
</feature>
<evidence type="ECO:0000313" key="9">
    <source>
        <dbReference type="Proteomes" id="UP000578352"/>
    </source>
</evidence>
<dbReference type="Pfam" id="PF08281">
    <property type="entry name" value="Sigma70_r4_2"/>
    <property type="match status" value="1"/>
</dbReference>
<sequence>MTAATRIERAYREDATRILGAVARTTGDLLLAEDAVQEAFARAVAEAARGREPRNPAAWITTVARRVALDAVRRERSARRVAPMLAAERERAESAAAEAEERRAQEGGGSVFTGDERLDLILLVAHPDLAPETRVALALRHVCGVPTARIADAFLVSEPTMAARLTRAKKRIHDRGIRFALDDRAAVAARMPDALTTIYLLYTVGHATADGRLRADAIALARDARRVADDTESAGLLGLLLLTEARQTTRLTADDEFATLREADRTRWDVAMMVEGERLATIALDGAGREAGPGADGRYGLQAGIAGLHAIAPTWAATDWPAIVRLYDGLVQVWPSATARLGRLVALGHSPDAGPEVALAALDAEPDLFAGPLSSRAHAARAELLRLAGDRAASEAELRRAIGTAEDDRTRRSLLRLLAAGGA</sequence>
<protein>
    <submittedName>
        <fullName evidence="8">RNA polymerase sigma-70 factor (ECF subfamily)</fullName>
    </submittedName>
</protein>
<feature type="domain" description="RNA polymerase sigma-70 region 2" evidence="5">
    <location>
        <begin position="11"/>
        <end position="76"/>
    </location>
</feature>
<name>A0A853CW27_9MICO</name>
<dbReference type="PANTHER" id="PTHR47756:SF2">
    <property type="entry name" value="BLL6612 PROTEIN"/>
    <property type="match status" value="1"/>
</dbReference>
<dbReference type="Gene3D" id="1.10.1740.10">
    <property type="match status" value="1"/>
</dbReference>
<dbReference type="GO" id="GO:0016987">
    <property type="term" value="F:sigma factor activity"/>
    <property type="evidence" value="ECO:0007669"/>
    <property type="project" value="UniProtKB-KW"/>
</dbReference>
<evidence type="ECO:0000313" key="8">
    <source>
        <dbReference type="EMBL" id="NYJ24479.1"/>
    </source>
</evidence>
<organism evidence="8 9">
    <name type="scientific">Leifsonia shinshuensis</name>
    <dbReference type="NCBI Taxonomy" id="150026"/>
    <lineage>
        <taxon>Bacteria</taxon>
        <taxon>Bacillati</taxon>
        <taxon>Actinomycetota</taxon>
        <taxon>Actinomycetes</taxon>
        <taxon>Micrococcales</taxon>
        <taxon>Microbacteriaceae</taxon>
        <taxon>Leifsonia</taxon>
    </lineage>
</organism>
<evidence type="ECO:0000259" key="6">
    <source>
        <dbReference type="Pfam" id="PF08281"/>
    </source>
</evidence>
<feature type="domain" description="DUF6596" evidence="7">
    <location>
        <begin position="190"/>
        <end position="281"/>
    </location>
</feature>
<evidence type="ECO:0000256" key="1">
    <source>
        <dbReference type="ARBA" id="ARBA00010641"/>
    </source>
</evidence>
<dbReference type="Pfam" id="PF04542">
    <property type="entry name" value="Sigma70_r2"/>
    <property type="match status" value="1"/>
</dbReference>
<accession>A0A853CW27</accession>
<dbReference type="GO" id="GO:0003677">
    <property type="term" value="F:DNA binding"/>
    <property type="evidence" value="ECO:0007669"/>
    <property type="project" value="InterPro"/>
</dbReference>
<dbReference type="Proteomes" id="UP000578352">
    <property type="component" value="Unassembled WGS sequence"/>
</dbReference>
<evidence type="ECO:0000259" key="5">
    <source>
        <dbReference type="Pfam" id="PF04542"/>
    </source>
</evidence>
<evidence type="ECO:0000256" key="2">
    <source>
        <dbReference type="ARBA" id="ARBA00023015"/>
    </source>
</evidence>
<evidence type="ECO:0000256" key="4">
    <source>
        <dbReference type="ARBA" id="ARBA00023163"/>
    </source>
</evidence>
<dbReference type="InterPro" id="IPR013249">
    <property type="entry name" value="RNA_pol_sigma70_r4_t2"/>
</dbReference>
<comment type="caution">
    <text evidence="8">The sequence shown here is derived from an EMBL/GenBank/DDBJ whole genome shotgun (WGS) entry which is preliminary data.</text>
</comment>
<dbReference type="InterPro" id="IPR007627">
    <property type="entry name" value="RNA_pol_sigma70_r2"/>
</dbReference>
<dbReference type="Gene3D" id="1.10.10.10">
    <property type="entry name" value="Winged helix-like DNA-binding domain superfamily/Winged helix DNA-binding domain"/>
    <property type="match status" value="1"/>
</dbReference>
<dbReference type="SUPFAM" id="SSF88946">
    <property type="entry name" value="Sigma2 domain of RNA polymerase sigma factors"/>
    <property type="match status" value="1"/>
</dbReference>
<keyword evidence="3" id="KW-0731">Sigma factor</keyword>
<dbReference type="AlphaFoldDB" id="A0A853CW27"/>
<gene>
    <name evidence="8" type="ORF">HNR13_002766</name>
</gene>
<dbReference type="InterPro" id="IPR014284">
    <property type="entry name" value="RNA_pol_sigma-70_dom"/>
</dbReference>
<evidence type="ECO:0000256" key="3">
    <source>
        <dbReference type="ARBA" id="ARBA00023082"/>
    </source>
</evidence>
<reference evidence="8 9" key="1">
    <citation type="submission" date="2020-07" db="EMBL/GenBank/DDBJ databases">
        <title>Sequencing the genomes of 1000 actinobacteria strains.</title>
        <authorList>
            <person name="Klenk H.-P."/>
        </authorList>
    </citation>
    <scope>NUCLEOTIDE SEQUENCE [LARGE SCALE GENOMIC DNA]</scope>
    <source>
        <strain evidence="8 9">DSM 15165</strain>
    </source>
</reference>
<keyword evidence="4" id="KW-0804">Transcription</keyword>
<proteinExistence type="inferred from homology"/>
<dbReference type="InterPro" id="IPR046531">
    <property type="entry name" value="DUF6596"/>
</dbReference>